<dbReference type="SUPFAM" id="SSF101148">
    <property type="entry name" value="Plant invertase/pectin methylesterase inhibitor"/>
    <property type="match status" value="1"/>
</dbReference>
<dbReference type="AlphaFoldDB" id="A0AAN9J389"/>
<dbReference type="InterPro" id="IPR034086">
    <property type="entry name" value="PMEI_plant"/>
</dbReference>
<evidence type="ECO:0000256" key="3">
    <source>
        <dbReference type="ARBA" id="ARBA00038471"/>
    </source>
</evidence>
<name>A0AAN9J389_CROPI</name>
<dbReference type="PANTHER" id="PTHR36710:SF20">
    <property type="entry name" value="PECTINESTERASE INHIBITOR DOMAIN PROTEIN"/>
    <property type="match status" value="1"/>
</dbReference>
<dbReference type="InterPro" id="IPR006501">
    <property type="entry name" value="Pectinesterase_inhib_dom"/>
</dbReference>
<feature type="domain" description="Pectinesterase inhibitor" evidence="5">
    <location>
        <begin position="29"/>
        <end position="182"/>
    </location>
</feature>
<reference evidence="6 7" key="1">
    <citation type="submission" date="2024-01" db="EMBL/GenBank/DDBJ databases">
        <title>The genomes of 5 underutilized Papilionoideae crops provide insights into root nodulation and disease resistanc.</title>
        <authorList>
            <person name="Yuan L."/>
        </authorList>
    </citation>
    <scope>NUCLEOTIDE SEQUENCE [LARGE SCALE GENOMIC DNA]</scope>
    <source>
        <strain evidence="6">ZHUSHIDOU_FW_LH</strain>
        <tissue evidence="6">Leaf</tissue>
    </source>
</reference>
<proteinExistence type="inferred from homology"/>
<dbReference type="InterPro" id="IPR052421">
    <property type="entry name" value="PCW_Enzyme_Inhibitor"/>
</dbReference>
<keyword evidence="7" id="KW-1185">Reference proteome</keyword>
<feature type="signal peptide" evidence="4">
    <location>
        <begin position="1"/>
        <end position="27"/>
    </location>
</feature>
<keyword evidence="1 4" id="KW-0732">Signal</keyword>
<evidence type="ECO:0000313" key="7">
    <source>
        <dbReference type="Proteomes" id="UP001372338"/>
    </source>
</evidence>
<dbReference type="CDD" id="cd15797">
    <property type="entry name" value="PMEI"/>
    <property type="match status" value="1"/>
</dbReference>
<gene>
    <name evidence="6" type="ORF">RIF29_05829</name>
</gene>
<dbReference type="FunFam" id="1.20.140.40:FF:000008">
    <property type="entry name" value="Invertase/pectin methylesterase inhibitor family protein"/>
    <property type="match status" value="1"/>
</dbReference>
<accession>A0AAN9J389</accession>
<dbReference type="SMART" id="SM00856">
    <property type="entry name" value="PMEI"/>
    <property type="match status" value="1"/>
</dbReference>
<dbReference type="EMBL" id="JAYWIO010000001">
    <property type="protein sequence ID" value="KAK7290999.1"/>
    <property type="molecule type" value="Genomic_DNA"/>
</dbReference>
<protein>
    <recommendedName>
        <fullName evidence="5">Pectinesterase inhibitor domain-containing protein</fullName>
    </recommendedName>
</protein>
<dbReference type="Gene3D" id="1.20.140.40">
    <property type="entry name" value="Invertase/pectin methylesterase inhibitor family protein"/>
    <property type="match status" value="1"/>
</dbReference>
<evidence type="ECO:0000256" key="1">
    <source>
        <dbReference type="ARBA" id="ARBA00022729"/>
    </source>
</evidence>
<keyword evidence="2" id="KW-1015">Disulfide bond</keyword>
<feature type="chain" id="PRO_5042863554" description="Pectinesterase inhibitor domain-containing protein" evidence="4">
    <location>
        <begin position="28"/>
        <end position="188"/>
    </location>
</feature>
<evidence type="ECO:0000313" key="6">
    <source>
        <dbReference type="EMBL" id="KAK7290999.1"/>
    </source>
</evidence>
<dbReference type="PANTHER" id="PTHR36710">
    <property type="entry name" value="PECTINESTERASE INHIBITOR-LIKE"/>
    <property type="match status" value="1"/>
</dbReference>
<dbReference type="InterPro" id="IPR035513">
    <property type="entry name" value="Invertase/methylesterase_inhib"/>
</dbReference>
<evidence type="ECO:0000256" key="2">
    <source>
        <dbReference type="ARBA" id="ARBA00023157"/>
    </source>
</evidence>
<comment type="caution">
    <text evidence="6">The sequence shown here is derived from an EMBL/GenBank/DDBJ whole genome shotgun (WGS) entry which is preliminary data.</text>
</comment>
<evidence type="ECO:0000256" key="4">
    <source>
        <dbReference type="SAM" id="SignalP"/>
    </source>
</evidence>
<dbReference type="Proteomes" id="UP001372338">
    <property type="component" value="Unassembled WGS sequence"/>
</dbReference>
<dbReference type="GO" id="GO:0046910">
    <property type="term" value="F:pectinesterase inhibitor activity"/>
    <property type="evidence" value="ECO:0007669"/>
    <property type="project" value="InterPro"/>
</dbReference>
<dbReference type="Pfam" id="PF04043">
    <property type="entry name" value="PMEI"/>
    <property type="match status" value="1"/>
</dbReference>
<sequence length="188" mass="20197">MVSLSIRPSLISSLVLMFLLFAASSNASNKVVDVNAICKPTENPSLCSNILNSKPGGAKGADLVSLALYTVDVARGNITNTINLIKSLIAKSAHNPNAKNHYEMCLLHFDYDEGALAIIDGIKKILKSRDYNSLNIAASAVQTEVSNCIVGDSPSDPPYHDSSLLPRYADVVDQVVDIILSISYYLVN</sequence>
<organism evidence="6 7">
    <name type="scientific">Crotalaria pallida</name>
    <name type="common">Smooth rattlebox</name>
    <name type="synonym">Crotalaria striata</name>
    <dbReference type="NCBI Taxonomy" id="3830"/>
    <lineage>
        <taxon>Eukaryota</taxon>
        <taxon>Viridiplantae</taxon>
        <taxon>Streptophyta</taxon>
        <taxon>Embryophyta</taxon>
        <taxon>Tracheophyta</taxon>
        <taxon>Spermatophyta</taxon>
        <taxon>Magnoliopsida</taxon>
        <taxon>eudicotyledons</taxon>
        <taxon>Gunneridae</taxon>
        <taxon>Pentapetalae</taxon>
        <taxon>rosids</taxon>
        <taxon>fabids</taxon>
        <taxon>Fabales</taxon>
        <taxon>Fabaceae</taxon>
        <taxon>Papilionoideae</taxon>
        <taxon>50 kb inversion clade</taxon>
        <taxon>genistoids sensu lato</taxon>
        <taxon>core genistoids</taxon>
        <taxon>Crotalarieae</taxon>
        <taxon>Crotalaria</taxon>
    </lineage>
</organism>
<dbReference type="NCBIfam" id="TIGR01614">
    <property type="entry name" value="PME_inhib"/>
    <property type="match status" value="1"/>
</dbReference>
<evidence type="ECO:0000259" key="5">
    <source>
        <dbReference type="SMART" id="SM00856"/>
    </source>
</evidence>
<comment type="similarity">
    <text evidence="3">Belongs to the PMEI family.</text>
</comment>